<reference evidence="2" key="1">
    <citation type="journal article" date="2020" name="Stud. Mycol.">
        <title>101 Dothideomycetes genomes: a test case for predicting lifestyles and emergence of pathogens.</title>
        <authorList>
            <person name="Haridas S."/>
            <person name="Albert R."/>
            <person name="Binder M."/>
            <person name="Bloem J."/>
            <person name="Labutti K."/>
            <person name="Salamov A."/>
            <person name="Andreopoulos B."/>
            <person name="Baker S."/>
            <person name="Barry K."/>
            <person name="Bills G."/>
            <person name="Bluhm B."/>
            <person name="Cannon C."/>
            <person name="Castanera R."/>
            <person name="Culley D."/>
            <person name="Daum C."/>
            <person name="Ezra D."/>
            <person name="Gonzalez J."/>
            <person name="Henrissat B."/>
            <person name="Kuo A."/>
            <person name="Liang C."/>
            <person name="Lipzen A."/>
            <person name="Lutzoni F."/>
            <person name="Magnuson J."/>
            <person name="Mondo S."/>
            <person name="Nolan M."/>
            <person name="Ohm R."/>
            <person name="Pangilinan J."/>
            <person name="Park H.-J."/>
            <person name="Ramirez L."/>
            <person name="Alfaro M."/>
            <person name="Sun H."/>
            <person name="Tritt A."/>
            <person name="Yoshinaga Y."/>
            <person name="Zwiers L.-H."/>
            <person name="Turgeon B."/>
            <person name="Goodwin S."/>
            <person name="Spatafora J."/>
            <person name="Crous P."/>
            <person name="Grigoriev I."/>
        </authorList>
    </citation>
    <scope>NUCLEOTIDE SEQUENCE</scope>
    <source>
        <strain evidence="2">ATCC 16933</strain>
    </source>
</reference>
<sequence>MDPSDNNNDTTTTDADDLPSYADSQKASSRAPAPSAPARPGQQSLVDSLTLSRAQHVRSVFAAHIWPLLSRQASLGLSGTTIALLPSDVLSSPSASPAAARSRDPIFSADEKPSSSLDDDPPPTVVEVQGLDGADADAAPLHQAQLRGAMDSAAFWGQPGVAAQLEREICERLGASSPSASPSAAAAGAPAAAPEPKRGFFGRKKGGAGTGAGAGDGYSGGVAVRPGVSVSVALEDVCLRTVSSFGLFDTSTKEVVVVRVRVEQ</sequence>
<feature type="region of interest" description="Disordered" evidence="1">
    <location>
        <begin position="175"/>
        <end position="206"/>
    </location>
</feature>
<feature type="compositionally biased region" description="Low complexity" evidence="1">
    <location>
        <begin position="27"/>
        <end position="40"/>
    </location>
</feature>
<feature type="region of interest" description="Disordered" evidence="1">
    <location>
        <begin position="1"/>
        <end position="44"/>
    </location>
</feature>
<keyword evidence="3" id="KW-1185">Reference proteome</keyword>
<feature type="compositionally biased region" description="Low complexity" evidence="1">
    <location>
        <begin position="90"/>
        <end position="100"/>
    </location>
</feature>
<dbReference type="Proteomes" id="UP000799766">
    <property type="component" value="Unassembled WGS sequence"/>
</dbReference>
<evidence type="ECO:0000313" key="2">
    <source>
        <dbReference type="EMBL" id="KAF2455221.1"/>
    </source>
</evidence>
<dbReference type="OrthoDB" id="3914029at2759"/>
<organism evidence="2 3">
    <name type="scientific">Lineolata rhizophorae</name>
    <dbReference type="NCBI Taxonomy" id="578093"/>
    <lineage>
        <taxon>Eukaryota</taxon>
        <taxon>Fungi</taxon>
        <taxon>Dikarya</taxon>
        <taxon>Ascomycota</taxon>
        <taxon>Pezizomycotina</taxon>
        <taxon>Dothideomycetes</taxon>
        <taxon>Dothideomycetes incertae sedis</taxon>
        <taxon>Lineolatales</taxon>
        <taxon>Lineolataceae</taxon>
        <taxon>Lineolata</taxon>
    </lineage>
</organism>
<accession>A0A6A6NTZ5</accession>
<proteinExistence type="predicted"/>
<evidence type="ECO:0000256" key="1">
    <source>
        <dbReference type="SAM" id="MobiDB-lite"/>
    </source>
</evidence>
<feature type="region of interest" description="Disordered" evidence="1">
    <location>
        <begin position="90"/>
        <end position="122"/>
    </location>
</feature>
<evidence type="ECO:0000313" key="3">
    <source>
        <dbReference type="Proteomes" id="UP000799766"/>
    </source>
</evidence>
<dbReference type="EMBL" id="MU001687">
    <property type="protein sequence ID" value="KAF2455221.1"/>
    <property type="molecule type" value="Genomic_DNA"/>
</dbReference>
<feature type="compositionally biased region" description="Low complexity" evidence="1">
    <location>
        <begin position="1"/>
        <end position="13"/>
    </location>
</feature>
<name>A0A6A6NTZ5_9PEZI</name>
<feature type="compositionally biased region" description="Basic and acidic residues" evidence="1">
    <location>
        <begin position="101"/>
        <end position="113"/>
    </location>
</feature>
<dbReference type="AlphaFoldDB" id="A0A6A6NTZ5"/>
<gene>
    <name evidence="2" type="ORF">BDY21DRAFT_423015</name>
</gene>
<protein>
    <submittedName>
        <fullName evidence="2">Uncharacterized protein</fullName>
    </submittedName>
</protein>
<feature type="compositionally biased region" description="Low complexity" evidence="1">
    <location>
        <begin position="175"/>
        <end position="194"/>
    </location>
</feature>